<keyword evidence="1" id="KW-0812">Transmembrane</keyword>
<evidence type="ECO:0000313" key="2">
    <source>
        <dbReference type="EMBL" id="SDQ08923.1"/>
    </source>
</evidence>
<feature type="transmembrane region" description="Helical" evidence="1">
    <location>
        <begin position="44"/>
        <end position="68"/>
    </location>
</feature>
<dbReference type="Proteomes" id="UP000199481">
    <property type="component" value="Unassembled WGS sequence"/>
</dbReference>
<feature type="transmembrane region" description="Helical" evidence="1">
    <location>
        <begin position="12"/>
        <end position="32"/>
    </location>
</feature>
<keyword evidence="3" id="KW-1185">Reference proteome</keyword>
<feature type="transmembrane region" description="Helical" evidence="1">
    <location>
        <begin position="74"/>
        <end position="95"/>
    </location>
</feature>
<reference evidence="3" key="1">
    <citation type="submission" date="2016-10" db="EMBL/GenBank/DDBJ databases">
        <authorList>
            <person name="Varghese N."/>
            <person name="Submissions S."/>
        </authorList>
    </citation>
    <scope>NUCLEOTIDE SEQUENCE [LARGE SCALE GENOMIC DNA]</scope>
    <source>
        <strain evidence="3">MPL-11</strain>
    </source>
</reference>
<evidence type="ECO:0000256" key="1">
    <source>
        <dbReference type="SAM" id="Phobius"/>
    </source>
</evidence>
<accession>A0A1H0Y1F6</accession>
<keyword evidence="1" id="KW-1133">Transmembrane helix</keyword>
<gene>
    <name evidence="2" type="ORF">SAMN04487752_0635</name>
</gene>
<dbReference type="AlphaFoldDB" id="A0A1H0Y1F6"/>
<evidence type="ECO:0000313" key="3">
    <source>
        <dbReference type="Proteomes" id="UP000199481"/>
    </source>
</evidence>
<organism evidence="2 3">
    <name type="scientific">Carnobacterium viridans</name>
    <dbReference type="NCBI Taxonomy" id="174587"/>
    <lineage>
        <taxon>Bacteria</taxon>
        <taxon>Bacillati</taxon>
        <taxon>Bacillota</taxon>
        <taxon>Bacilli</taxon>
        <taxon>Lactobacillales</taxon>
        <taxon>Carnobacteriaceae</taxon>
        <taxon>Carnobacterium</taxon>
    </lineage>
</organism>
<dbReference type="OrthoDB" id="1631895at2"/>
<keyword evidence="1" id="KW-0472">Membrane</keyword>
<protein>
    <submittedName>
        <fullName evidence="2">Niacin transporter</fullName>
    </submittedName>
</protein>
<dbReference type="RefSeq" id="WP_035022949.1">
    <property type="nucleotide sequence ID" value="NZ_CP084916.1"/>
</dbReference>
<name>A0A1H0Y1F6_9LACT</name>
<dbReference type="EMBL" id="FNJW01000008">
    <property type="protein sequence ID" value="SDQ08923.1"/>
    <property type="molecule type" value="Genomic_DNA"/>
</dbReference>
<feature type="transmembrane region" description="Helical" evidence="1">
    <location>
        <begin position="107"/>
        <end position="132"/>
    </location>
</feature>
<feature type="transmembrane region" description="Helical" evidence="1">
    <location>
        <begin position="144"/>
        <end position="171"/>
    </location>
</feature>
<dbReference type="Gene3D" id="1.10.1760.20">
    <property type="match status" value="1"/>
</dbReference>
<sequence>MKTNRVHKLTIAALLVAVGILIPMVSPVKLMLEPASFTLASHVAIFIAMFISPMIAVTVALGTALGFLLGGFPIVIALRALTHVVFAGVGSYILFKKPAILQSTAKTQLFSFLIGLLHAVSEVAVVSVFYFGGEMTTAYYTQGFLQSVFLLVGAGTIVHSMIDFTLAHIVWKSLMSRSTFSATVAKLK</sequence>
<proteinExistence type="predicted"/>